<evidence type="ECO:0000313" key="8">
    <source>
        <dbReference type="Proteomes" id="UP000193495"/>
    </source>
</evidence>
<dbReference type="GO" id="GO:0003677">
    <property type="term" value="F:DNA binding"/>
    <property type="evidence" value="ECO:0007669"/>
    <property type="project" value="UniProtKB-KW"/>
</dbReference>
<dbReference type="RefSeq" id="WP_085897564.1">
    <property type="nucleotide sequence ID" value="NZ_FWFY01000012.1"/>
</dbReference>
<dbReference type="InterPro" id="IPR010982">
    <property type="entry name" value="Lambda_DNA-bd_dom_sf"/>
</dbReference>
<accession>A0A1X6ZZR6</accession>
<keyword evidence="9" id="KW-1185">Reference proteome</keyword>
<evidence type="ECO:0000313" key="7">
    <source>
        <dbReference type="EMBL" id="SLN66042.1"/>
    </source>
</evidence>
<dbReference type="PIRSF" id="PIRSF019251">
    <property type="entry name" value="Rv0465c"/>
    <property type="match status" value="1"/>
</dbReference>
<evidence type="ECO:0000256" key="3">
    <source>
        <dbReference type="ARBA" id="ARBA00023125"/>
    </source>
</evidence>
<evidence type="ECO:0000313" key="9">
    <source>
        <dbReference type="Proteomes" id="UP000240624"/>
    </source>
</evidence>
<dbReference type="SUPFAM" id="SSF47413">
    <property type="entry name" value="lambda repressor-like DNA-binding domains"/>
    <property type="match status" value="1"/>
</dbReference>
<dbReference type="GO" id="GO:0003700">
    <property type="term" value="F:DNA-binding transcription factor activity"/>
    <property type="evidence" value="ECO:0007669"/>
    <property type="project" value="TreeGrafter"/>
</dbReference>
<evidence type="ECO:0000313" key="6">
    <source>
        <dbReference type="EMBL" id="PSK82543.1"/>
    </source>
</evidence>
<reference evidence="6 9" key="2">
    <citation type="submission" date="2018-03" db="EMBL/GenBank/DDBJ databases">
        <title>Genomic Encyclopedia of Archaeal and Bacterial Type Strains, Phase II (KMG-II): from individual species to whole genera.</title>
        <authorList>
            <person name="Goeker M."/>
        </authorList>
    </citation>
    <scope>NUCLEOTIDE SEQUENCE [LARGE SCALE GENOMIC DNA]</scope>
    <source>
        <strain evidence="6 9">DSM 29956</strain>
    </source>
</reference>
<dbReference type="OrthoDB" id="1123084at2"/>
<reference evidence="7 8" key="1">
    <citation type="submission" date="2017-03" db="EMBL/GenBank/DDBJ databases">
        <authorList>
            <person name="Afonso C.L."/>
            <person name="Miller P.J."/>
            <person name="Scott M.A."/>
            <person name="Spackman E."/>
            <person name="Goraichik I."/>
            <person name="Dimitrov K.M."/>
            <person name="Suarez D.L."/>
            <person name="Swayne D.E."/>
        </authorList>
    </citation>
    <scope>NUCLEOTIDE SEQUENCE [LARGE SCALE GENOMIC DNA]</scope>
    <source>
        <strain evidence="7 8">CECT 8367</strain>
    </source>
</reference>
<keyword evidence="2" id="KW-0805">Transcription regulation</keyword>
<dbReference type="PANTHER" id="PTHR46797">
    <property type="entry name" value="HTH-TYPE TRANSCRIPTIONAL REGULATOR"/>
    <property type="match status" value="1"/>
</dbReference>
<protein>
    <submittedName>
        <fullName evidence="7">Anaerobic benzoate catabolism transcriptional regulator</fullName>
    </submittedName>
    <submittedName>
        <fullName evidence="6">Xre family transcriptional regulator</fullName>
    </submittedName>
</protein>
<dbReference type="CDD" id="cd00093">
    <property type="entry name" value="HTH_XRE"/>
    <property type="match status" value="1"/>
</dbReference>
<name>A0A1X6ZZR6_9RHOB</name>
<dbReference type="InterPro" id="IPR050807">
    <property type="entry name" value="TransReg_Diox_bact_type"/>
</dbReference>
<dbReference type="AlphaFoldDB" id="A0A1X6ZZR6"/>
<keyword evidence="3" id="KW-0238">DNA-binding</keyword>
<dbReference type="Proteomes" id="UP000240624">
    <property type="component" value="Unassembled WGS sequence"/>
</dbReference>
<dbReference type="Pfam" id="PF01381">
    <property type="entry name" value="HTH_3"/>
    <property type="match status" value="1"/>
</dbReference>
<dbReference type="Pfam" id="PF06114">
    <property type="entry name" value="Peptidase_M78"/>
    <property type="match status" value="1"/>
</dbReference>
<feature type="domain" description="HTH cro/C1-type" evidence="5">
    <location>
        <begin position="14"/>
        <end position="68"/>
    </location>
</feature>
<evidence type="ECO:0000259" key="5">
    <source>
        <dbReference type="PROSITE" id="PS50943"/>
    </source>
</evidence>
<dbReference type="InterPro" id="IPR010359">
    <property type="entry name" value="IrrE_HExxH"/>
</dbReference>
<evidence type="ECO:0000256" key="1">
    <source>
        <dbReference type="ARBA" id="ARBA00007227"/>
    </source>
</evidence>
<keyword evidence="4" id="KW-0804">Transcription</keyword>
<comment type="similarity">
    <text evidence="1">Belongs to the short-chain fatty acyl-CoA assimilation regulator (ScfR) family.</text>
</comment>
<dbReference type="InterPro" id="IPR018653">
    <property type="entry name" value="ScfR_C"/>
</dbReference>
<sequence>MSDRSQKLLIGPRLKALRVSLGLTQSQMAGRLGVSSSYVTLMEGNQRPASAKLLMRLAEAFDINVSELAPETDAQLAADLGAALKDPVLEAEVGRVEIEQALSAAPNVAAALVRLHDRYRQLVLSRQTDTNPLADRDKVEVLEEGSRAVQAVRAWLFERRNHVDSLDRAAEAMAEEMKLHRSEPHTALTERLRAHGVRVRILPSDIMAGRLRQHVAHRGELRLSELLGQPSRRFQIAVLLARLERGQEIADEIAGSGLTDPSALALARVSLANYFAAALLMPYGRFLSACESAGYDVELLSHRFGTSYEQVAHRLTTLQREGARGIPFFFVRVDQAGNISKRFSAGRFPFSSFGGTCPLWNIHAAFEAPDRVQTQVISMPDGARYFSIARSVTRHGGTLGQPATRLAIGLGCDVAYAPRLAHAQGLDLDRITPTGIGINCYLCERPNCASRAHAPVNRRLEIDENERGLAIYRFEGER</sequence>
<dbReference type="PROSITE" id="PS50943">
    <property type="entry name" value="HTH_CROC1"/>
    <property type="match status" value="1"/>
</dbReference>
<evidence type="ECO:0000256" key="2">
    <source>
        <dbReference type="ARBA" id="ARBA00023015"/>
    </source>
</evidence>
<proteinExistence type="inferred from homology"/>
<dbReference type="Proteomes" id="UP000193495">
    <property type="component" value="Unassembled WGS sequence"/>
</dbReference>
<dbReference type="SMART" id="SM00530">
    <property type="entry name" value="HTH_XRE"/>
    <property type="match status" value="1"/>
</dbReference>
<dbReference type="GO" id="GO:0005829">
    <property type="term" value="C:cytosol"/>
    <property type="evidence" value="ECO:0007669"/>
    <property type="project" value="TreeGrafter"/>
</dbReference>
<dbReference type="PANTHER" id="PTHR46797:SF23">
    <property type="entry name" value="HTH-TYPE TRANSCRIPTIONAL REGULATOR SUTR"/>
    <property type="match status" value="1"/>
</dbReference>
<dbReference type="Gene3D" id="1.10.260.40">
    <property type="entry name" value="lambda repressor-like DNA-binding domains"/>
    <property type="match status" value="1"/>
</dbReference>
<dbReference type="Pfam" id="PF09856">
    <property type="entry name" value="ScfRs"/>
    <property type="match status" value="1"/>
</dbReference>
<gene>
    <name evidence="6" type="ORF">CLV79_11259</name>
    <name evidence="7" type="ORF">LOS8367_03256</name>
</gene>
<organism evidence="7 8">
    <name type="scientific">Limimaricola soesokkakensis</name>
    <dbReference type="NCBI Taxonomy" id="1343159"/>
    <lineage>
        <taxon>Bacteria</taxon>
        <taxon>Pseudomonadati</taxon>
        <taxon>Pseudomonadota</taxon>
        <taxon>Alphaproteobacteria</taxon>
        <taxon>Rhodobacterales</taxon>
        <taxon>Paracoccaceae</taxon>
        <taxon>Limimaricola</taxon>
    </lineage>
</organism>
<evidence type="ECO:0000256" key="4">
    <source>
        <dbReference type="ARBA" id="ARBA00023163"/>
    </source>
</evidence>
<dbReference type="EMBL" id="PYGB01000012">
    <property type="protein sequence ID" value="PSK82543.1"/>
    <property type="molecule type" value="Genomic_DNA"/>
</dbReference>
<dbReference type="InterPro" id="IPR026281">
    <property type="entry name" value="HTH_RamB"/>
</dbReference>
<dbReference type="EMBL" id="FWFY01000012">
    <property type="protein sequence ID" value="SLN66042.1"/>
    <property type="molecule type" value="Genomic_DNA"/>
</dbReference>
<dbReference type="InterPro" id="IPR001387">
    <property type="entry name" value="Cro/C1-type_HTH"/>
</dbReference>